<dbReference type="AlphaFoldDB" id="A0A9D2G0H7"/>
<keyword evidence="8 12" id="KW-0808">Transferase</keyword>
<evidence type="ECO:0000256" key="7">
    <source>
        <dbReference type="ARBA" id="ARBA00022605"/>
    </source>
</evidence>
<dbReference type="NCBIfam" id="TIGR01141">
    <property type="entry name" value="hisC"/>
    <property type="match status" value="1"/>
</dbReference>
<keyword evidence="7 12" id="KW-0028">Amino-acid biosynthesis</keyword>
<dbReference type="PANTHER" id="PTHR42885:SF2">
    <property type="entry name" value="HISTIDINOL-PHOSPHATE AMINOTRANSFERASE"/>
    <property type="match status" value="1"/>
</dbReference>
<dbReference type="PROSITE" id="PS00599">
    <property type="entry name" value="AA_TRANSFER_CLASS_2"/>
    <property type="match status" value="1"/>
</dbReference>
<sequence>MKELKDLCRENIWKLTPYSSARDEYNGKEAHTFLDANENPYNEPYNRYPDPLQKDLKDRIAKVKGVRPENIFLGNGSDEAIDLVYRVFCRPQIDNVVAISPTYGMYQVCAEINDVAYRPVTLREDFSLDAKQLLTACDDYTKVIWLCTPNNPTGNLLDVKEVEYLLREFQGIVVVDEAYSDFSRGPVFRTRLQEFPNIVVLNTMSKAWGCAGIRLGMAFAQEEIIGLFNKVKYPYNINILTQRQAMEALKDPYQTDDWVRIILRERAQMIEAFQLLPICEKVYPTDANFILAKMTDAQAIYDYLVNKGIIVRNRNKVRLCGNCLRVTIGKKSENIELLSALRQYNN</sequence>
<dbReference type="Proteomes" id="UP000824055">
    <property type="component" value="Unassembled WGS sequence"/>
</dbReference>
<gene>
    <name evidence="12 14" type="primary">hisC</name>
    <name evidence="14" type="ORF">H9966_08870</name>
</gene>
<comment type="pathway">
    <text evidence="2 12">Amino-acid biosynthesis; L-histidine biosynthesis; L-histidine from 5-phospho-alpha-D-ribose 1-diphosphate: step 7/9.</text>
</comment>
<dbReference type="CDD" id="cd00609">
    <property type="entry name" value="AAT_like"/>
    <property type="match status" value="1"/>
</dbReference>
<keyword evidence="9 12" id="KW-0663">Pyridoxal phosphate</keyword>
<evidence type="ECO:0000256" key="12">
    <source>
        <dbReference type="HAMAP-Rule" id="MF_01023"/>
    </source>
</evidence>
<reference evidence="14" key="2">
    <citation type="submission" date="2021-04" db="EMBL/GenBank/DDBJ databases">
        <authorList>
            <person name="Gilroy R."/>
        </authorList>
    </citation>
    <scope>NUCLEOTIDE SEQUENCE</scope>
    <source>
        <strain evidence="14">ChiHecec3B27-8219</strain>
    </source>
</reference>
<dbReference type="InterPro" id="IPR015421">
    <property type="entry name" value="PyrdxlP-dep_Trfase_major"/>
</dbReference>
<dbReference type="InterPro" id="IPR005861">
    <property type="entry name" value="HisP_aminotrans"/>
</dbReference>
<evidence type="ECO:0000256" key="3">
    <source>
        <dbReference type="ARBA" id="ARBA00005189"/>
    </source>
</evidence>
<comment type="pathway">
    <text evidence="3">Lipid metabolism.</text>
</comment>
<dbReference type="Pfam" id="PF00155">
    <property type="entry name" value="Aminotran_1_2"/>
    <property type="match status" value="1"/>
</dbReference>
<comment type="cofactor">
    <cofactor evidence="1 12">
        <name>pyridoxal 5'-phosphate</name>
        <dbReference type="ChEBI" id="CHEBI:597326"/>
    </cofactor>
</comment>
<feature type="domain" description="Aminotransferase class I/classII large" evidence="13">
    <location>
        <begin position="42"/>
        <end position="339"/>
    </location>
</feature>
<dbReference type="InterPro" id="IPR001917">
    <property type="entry name" value="Aminotrans_II_pyridoxalP_BS"/>
</dbReference>
<keyword evidence="10 12" id="KW-0368">Histidine biosynthesis</keyword>
<dbReference type="EC" id="2.6.1.9" evidence="12"/>
<dbReference type="InterPro" id="IPR015424">
    <property type="entry name" value="PyrdxlP-dep_Trfase"/>
</dbReference>
<dbReference type="HAMAP" id="MF_01023">
    <property type="entry name" value="HisC_aminotrans_2"/>
    <property type="match status" value="1"/>
</dbReference>
<name>A0A9D2G0H7_9BACT</name>
<comment type="caution">
    <text evidence="14">The sequence shown here is derived from an EMBL/GenBank/DDBJ whole genome shotgun (WGS) entry which is preliminary data.</text>
</comment>
<keyword evidence="6 12" id="KW-0032">Aminotransferase</keyword>
<accession>A0A9D2G0H7</accession>
<protein>
    <recommendedName>
        <fullName evidence="12">Histidinol-phosphate aminotransferase</fullName>
        <ecNumber evidence="12">2.6.1.9</ecNumber>
    </recommendedName>
    <alternativeName>
        <fullName evidence="12">Imidazole acetol-phosphate transaminase</fullName>
    </alternativeName>
</protein>
<evidence type="ECO:0000256" key="9">
    <source>
        <dbReference type="ARBA" id="ARBA00022898"/>
    </source>
</evidence>
<evidence type="ECO:0000256" key="2">
    <source>
        <dbReference type="ARBA" id="ARBA00005011"/>
    </source>
</evidence>
<evidence type="ECO:0000256" key="4">
    <source>
        <dbReference type="ARBA" id="ARBA00007970"/>
    </source>
</evidence>
<evidence type="ECO:0000313" key="15">
    <source>
        <dbReference type="Proteomes" id="UP000824055"/>
    </source>
</evidence>
<dbReference type="PANTHER" id="PTHR42885">
    <property type="entry name" value="HISTIDINOL-PHOSPHATE AMINOTRANSFERASE-RELATED"/>
    <property type="match status" value="1"/>
</dbReference>
<organism evidence="14 15">
    <name type="scientific">Candidatus Prevotella avicola</name>
    <dbReference type="NCBI Taxonomy" id="2838738"/>
    <lineage>
        <taxon>Bacteria</taxon>
        <taxon>Pseudomonadati</taxon>
        <taxon>Bacteroidota</taxon>
        <taxon>Bacteroidia</taxon>
        <taxon>Bacteroidales</taxon>
        <taxon>Prevotellaceae</taxon>
        <taxon>Prevotella</taxon>
    </lineage>
</organism>
<comment type="similarity">
    <text evidence="4 12">Belongs to the class-II pyridoxal-phosphate-dependent aminotransferase family. Histidinol-phosphate aminotransferase subfamily.</text>
</comment>
<evidence type="ECO:0000256" key="10">
    <source>
        <dbReference type="ARBA" id="ARBA00023102"/>
    </source>
</evidence>
<evidence type="ECO:0000256" key="1">
    <source>
        <dbReference type="ARBA" id="ARBA00001933"/>
    </source>
</evidence>
<dbReference type="InterPro" id="IPR004839">
    <property type="entry name" value="Aminotransferase_I/II_large"/>
</dbReference>
<evidence type="ECO:0000256" key="5">
    <source>
        <dbReference type="ARBA" id="ARBA00011738"/>
    </source>
</evidence>
<proteinExistence type="inferred from homology"/>
<dbReference type="GO" id="GO:0030170">
    <property type="term" value="F:pyridoxal phosphate binding"/>
    <property type="evidence" value="ECO:0007669"/>
    <property type="project" value="InterPro"/>
</dbReference>
<evidence type="ECO:0000256" key="6">
    <source>
        <dbReference type="ARBA" id="ARBA00022576"/>
    </source>
</evidence>
<evidence type="ECO:0000256" key="11">
    <source>
        <dbReference type="ARBA" id="ARBA00047481"/>
    </source>
</evidence>
<dbReference type="Gene3D" id="3.90.1150.10">
    <property type="entry name" value="Aspartate Aminotransferase, domain 1"/>
    <property type="match status" value="1"/>
</dbReference>
<dbReference type="InterPro" id="IPR015422">
    <property type="entry name" value="PyrdxlP-dep_Trfase_small"/>
</dbReference>
<dbReference type="EMBL" id="DXBE01000064">
    <property type="protein sequence ID" value="HIZ69972.1"/>
    <property type="molecule type" value="Genomic_DNA"/>
</dbReference>
<evidence type="ECO:0000256" key="8">
    <source>
        <dbReference type="ARBA" id="ARBA00022679"/>
    </source>
</evidence>
<dbReference type="GO" id="GO:0000105">
    <property type="term" value="P:L-histidine biosynthetic process"/>
    <property type="evidence" value="ECO:0007669"/>
    <property type="project" value="UniProtKB-UniRule"/>
</dbReference>
<evidence type="ECO:0000259" key="13">
    <source>
        <dbReference type="Pfam" id="PF00155"/>
    </source>
</evidence>
<dbReference type="Gene3D" id="3.40.640.10">
    <property type="entry name" value="Type I PLP-dependent aspartate aminotransferase-like (Major domain)"/>
    <property type="match status" value="1"/>
</dbReference>
<feature type="modified residue" description="N6-(pyridoxal phosphate)lysine" evidence="12">
    <location>
        <position position="206"/>
    </location>
</feature>
<comment type="subunit">
    <text evidence="5 12">Homodimer.</text>
</comment>
<evidence type="ECO:0000313" key="14">
    <source>
        <dbReference type="EMBL" id="HIZ69972.1"/>
    </source>
</evidence>
<dbReference type="GO" id="GO:0004400">
    <property type="term" value="F:histidinol-phosphate transaminase activity"/>
    <property type="evidence" value="ECO:0007669"/>
    <property type="project" value="UniProtKB-UniRule"/>
</dbReference>
<comment type="catalytic activity">
    <reaction evidence="11 12">
        <text>L-histidinol phosphate + 2-oxoglutarate = 3-(imidazol-4-yl)-2-oxopropyl phosphate + L-glutamate</text>
        <dbReference type="Rhea" id="RHEA:23744"/>
        <dbReference type="ChEBI" id="CHEBI:16810"/>
        <dbReference type="ChEBI" id="CHEBI:29985"/>
        <dbReference type="ChEBI" id="CHEBI:57766"/>
        <dbReference type="ChEBI" id="CHEBI:57980"/>
        <dbReference type="EC" id="2.6.1.9"/>
    </reaction>
</comment>
<dbReference type="SUPFAM" id="SSF53383">
    <property type="entry name" value="PLP-dependent transferases"/>
    <property type="match status" value="1"/>
</dbReference>
<reference evidence="14" key="1">
    <citation type="journal article" date="2021" name="PeerJ">
        <title>Extensive microbial diversity within the chicken gut microbiome revealed by metagenomics and culture.</title>
        <authorList>
            <person name="Gilroy R."/>
            <person name="Ravi A."/>
            <person name="Getino M."/>
            <person name="Pursley I."/>
            <person name="Horton D.L."/>
            <person name="Alikhan N.F."/>
            <person name="Baker D."/>
            <person name="Gharbi K."/>
            <person name="Hall N."/>
            <person name="Watson M."/>
            <person name="Adriaenssens E.M."/>
            <person name="Foster-Nyarko E."/>
            <person name="Jarju S."/>
            <person name="Secka A."/>
            <person name="Antonio M."/>
            <person name="Oren A."/>
            <person name="Chaudhuri R.R."/>
            <person name="La Ragione R."/>
            <person name="Hildebrand F."/>
            <person name="Pallen M.J."/>
        </authorList>
    </citation>
    <scope>NUCLEOTIDE SEQUENCE</scope>
    <source>
        <strain evidence="14">ChiHecec3B27-8219</strain>
    </source>
</reference>